<sequence length="285" mass="31029">MPSCGCGRTFKNSTAVAQHRRDGADQHLRDKVHKVGRPKGPYCEECKRRFKHENALQQHMDSVVHRPISRIQCIAQKDGCEAKFSCPSAMIHHLESGRCSSGLDRERLNSLIIKHDTDRAISGTDSVFQMLSGSALASGLTSPGAWTPSTETGGVLLTPASSETTLPSLLNTALVSYANTPSEDGSLHCPLCPPDHREFATSQGLRNHINSPAHALKIFHCPLNILNLCFKNRRRHKEKHFSTLSGLAQHLESGACVGGASGLEVAAMYMENELNSRGLSVKLLC</sequence>
<evidence type="ECO:0000313" key="6">
    <source>
        <dbReference type="EMBL" id="KAK5994034.1"/>
    </source>
</evidence>
<dbReference type="InterPro" id="IPR022755">
    <property type="entry name" value="Znf_C2H2_jaz"/>
</dbReference>
<dbReference type="EMBL" id="JAVFKD010000012">
    <property type="protein sequence ID" value="KAK5994034.1"/>
    <property type="molecule type" value="Genomic_DNA"/>
</dbReference>
<keyword evidence="2 4" id="KW-0863">Zinc-finger</keyword>
<accession>A0ABR0SPK6</accession>
<dbReference type="PROSITE" id="PS00028">
    <property type="entry name" value="ZINC_FINGER_C2H2_1"/>
    <property type="match status" value="1"/>
</dbReference>
<reference evidence="6 7" key="1">
    <citation type="submission" date="2024-01" db="EMBL/GenBank/DDBJ databases">
        <title>Complete genome of Cladobotryum mycophilum ATHUM6906.</title>
        <authorList>
            <person name="Christinaki A.C."/>
            <person name="Myridakis A.I."/>
            <person name="Kouvelis V.N."/>
        </authorList>
    </citation>
    <scope>NUCLEOTIDE SEQUENCE [LARGE SCALE GENOMIC DNA]</scope>
    <source>
        <strain evidence="6 7">ATHUM6906</strain>
    </source>
</reference>
<comment type="caution">
    <text evidence="6">The sequence shown here is derived from an EMBL/GenBank/DDBJ whole genome shotgun (WGS) entry which is preliminary data.</text>
</comment>
<evidence type="ECO:0000256" key="2">
    <source>
        <dbReference type="ARBA" id="ARBA00022771"/>
    </source>
</evidence>
<feature type="domain" description="C2H2-type" evidence="5">
    <location>
        <begin position="41"/>
        <end position="65"/>
    </location>
</feature>
<evidence type="ECO:0000313" key="7">
    <source>
        <dbReference type="Proteomes" id="UP001338125"/>
    </source>
</evidence>
<evidence type="ECO:0000256" key="4">
    <source>
        <dbReference type="PROSITE-ProRule" id="PRU00042"/>
    </source>
</evidence>
<proteinExistence type="predicted"/>
<gene>
    <name evidence="6" type="ORF">PT974_07474</name>
</gene>
<dbReference type="Proteomes" id="UP001338125">
    <property type="component" value="Unassembled WGS sequence"/>
</dbReference>
<dbReference type="Pfam" id="PF12171">
    <property type="entry name" value="zf-C2H2_jaz"/>
    <property type="match status" value="1"/>
</dbReference>
<evidence type="ECO:0000259" key="5">
    <source>
        <dbReference type="PROSITE" id="PS50157"/>
    </source>
</evidence>
<evidence type="ECO:0000256" key="3">
    <source>
        <dbReference type="ARBA" id="ARBA00022833"/>
    </source>
</evidence>
<dbReference type="PROSITE" id="PS50157">
    <property type="entry name" value="ZINC_FINGER_C2H2_2"/>
    <property type="match status" value="1"/>
</dbReference>
<protein>
    <recommendedName>
        <fullName evidence="5">C2H2-type domain-containing protein</fullName>
    </recommendedName>
</protein>
<dbReference type="InterPro" id="IPR036236">
    <property type="entry name" value="Znf_C2H2_sf"/>
</dbReference>
<evidence type="ECO:0000256" key="1">
    <source>
        <dbReference type="ARBA" id="ARBA00022723"/>
    </source>
</evidence>
<dbReference type="SUPFAM" id="SSF57667">
    <property type="entry name" value="beta-beta-alpha zinc fingers"/>
    <property type="match status" value="1"/>
</dbReference>
<name>A0ABR0SPK6_9HYPO</name>
<keyword evidence="3" id="KW-0862">Zinc</keyword>
<keyword evidence="1" id="KW-0479">Metal-binding</keyword>
<dbReference type="InterPro" id="IPR013087">
    <property type="entry name" value="Znf_C2H2_type"/>
</dbReference>
<dbReference type="Gene3D" id="3.30.160.60">
    <property type="entry name" value="Classic Zinc Finger"/>
    <property type="match status" value="1"/>
</dbReference>
<keyword evidence="7" id="KW-1185">Reference proteome</keyword>
<dbReference type="SMART" id="SM00355">
    <property type="entry name" value="ZnF_C2H2"/>
    <property type="match status" value="2"/>
</dbReference>
<organism evidence="6 7">
    <name type="scientific">Cladobotryum mycophilum</name>
    <dbReference type="NCBI Taxonomy" id="491253"/>
    <lineage>
        <taxon>Eukaryota</taxon>
        <taxon>Fungi</taxon>
        <taxon>Dikarya</taxon>
        <taxon>Ascomycota</taxon>
        <taxon>Pezizomycotina</taxon>
        <taxon>Sordariomycetes</taxon>
        <taxon>Hypocreomycetidae</taxon>
        <taxon>Hypocreales</taxon>
        <taxon>Hypocreaceae</taxon>
        <taxon>Cladobotryum</taxon>
    </lineage>
</organism>